<dbReference type="PANTHER" id="PTHR31949">
    <property type="entry name" value="GASTRIC MUCIN-LIKE PROTEIN"/>
    <property type="match status" value="1"/>
</dbReference>
<feature type="compositionally biased region" description="Polar residues" evidence="1">
    <location>
        <begin position="75"/>
        <end position="92"/>
    </location>
</feature>
<accession>A0A922E6W7</accession>
<comment type="caution">
    <text evidence="2">The sequence shown here is derived from an EMBL/GenBank/DDBJ whole genome shotgun (WGS) entry which is preliminary data.</text>
</comment>
<dbReference type="GO" id="GO:0055028">
    <property type="term" value="C:cortical microtubule"/>
    <property type="evidence" value="ECO:0007669"/>
    <property type="project" value="TreeGrafter"/>
</dbReference>
<feature type="compositionally biased region" description="Polar residues" evidence="1">
    <location>
        <begin position="375"/>
        <end position="388"/>
    </location>
</feature>
<feature type="compositionally biased region" description="Polar residues" evidence="1">
    <location>
        <begin position="228"/>
        <end position="238"/>
    </location>
</feature>
<organism evidence="2 3">
    <name type="scientific">Carya illinoinensis</name>
    <name type="common">Pecan</name>
    <dbReference type="NCBI Taxonomy" id="32201"/>
    <lineage>
        <taxon>Eukaryota</taxon>
        <taxon>Viridiplantae</taxon>
        <taxon>Streptophyta</taxon>
        <taxon>Embryophyta</taxon>
        <taxon>Tracheophyta</taxon>
        <taxon>Spermatophyta</taxon>
        <taxon>Magnoliopsida</taxon>
        <taxon>eudicotyledons</taxon>
        <taxon>Gunneridae</taxon>
        <taxon>Pentapetalae</taxon>
        <taxon>rosids</taxon>
        <taxon>fabids</taxon>
        <taxon>Fagales</taxon>
        <taxon>Juglandaceae</taxon>
        <taxon>Carya</taxon>
    </lineage>
</organism>
<feature type="compositionally biased region" description="Polar residues" evidence="1">
    <location>
        <begin position="113"/>
        <end position="123"/>
    </location>
</feature>
<evidence type="ECO:0000256" key="1">
    <source>
        <dbReference type="SAM" id="MobiDB-lite"/>
    </source>
</evidence>
<name>A0A922E6W7_CARIL</name>
<evidence type="ECO:0000313" key="3">
    <source>
        <dbReference type="Proteomes" id="UP000811246"/>
    </source>
</evidence>
<dbReference type="AlphaFoldDB" id="A0A922E6W7"/>
<dbReference type="EMBL" id="CM031833">
    <property type="protein sequence ID" value="KAG6697634.1"/>
    <property type="molecule type" value="Genomic_DNA"/>
</dbReference>
<gene>
    <name evidence="2" type="ORF">I3842_09G210800</name>
</gene>
<dbReference type="GO" id="GO:0043622">
    <property type="term" value="P:cortical microtubule organization"/>
    <property type="evidence" value="ECO:0007669"/>
    <property type="project" value="TreeGrafter"/>
</dbReference>
<protein>
    <submittedName>
        <fullName evidence="2">Uncharacterized protein</fullName>
    </submittedName>
</protein>
<dbReference type="PANTHER" id="PTHR31949:SF15">
    <property type="entry name" value="ENDOCHITINASE A-LIKE ISOFORM X1"/>
    <property type="match status" value="1"/>
</dbReference>
<feature type="compositionally biased region" description="Basic and acidic residues" evidence="1">
    <location>
        <begin position="39"/>
        <end position="56"/>
    </location>
</feature>
<proteinExistence type="predicted"/>
<evidence type="ECO:0000313" key="2">
    <source>
        <dbReference type="EMBL" id="KAG6697634.1"/>
    </source>
</evidence>
<sequence length="488" mass="52174">MMTKEKEEELAVLVGMDNRKNNLLLPHNYSESIPPPRKARADEFWNSENDKSDHDGLIPLETSLFPSLEKDSKKTVLSQIEIPNTLPTAQKSRLTKIPAEAASRSIMPPKQPNLPSGQNSSGDNNEKPSLSGGLTAPRPETPTGRPTLPSATKPSGSSTPTLQVTFGSTKNVAPKVRNTTSSISTSRSLTPTFRPSLPALKSTSRSATPNCGPLTPSVAPSLSAPPGRSTSAPKSAPTNSRNLLSRGSSLKTKSRSCKPSEKAGFSAEAPPNLRKSFPQRPASASKDKLEAPSARSSSINSVSSGKTRKQSCSYSIGRASHGSAYSNGITTQENSRSRRNDSEIDSPVLVGTKMVERLVNMRKLAPPQQDDSRFTHNNQGSKSLFSDSSGFGRTLSKKSLDMALRHMDIGRSIQFDLCPVAPNIPASSICSVRSRPVKMTVSAVDSPLACSSNASSEPLAKNPSFCLDESEIEDDHELSKRGNSSHGK</sequence>
<feature type="compositionally biased region" description="Low complexity" evidence="1">
    <location>
        <begin position="179"/>
        <end position="192"/>
    </location>
</feature>
<reference evidence="2" key="1">
    <citation type="submission" date="2021-01" db="EMBL/GenBank/DDBJ databases">
        <authorList>
            <person name="Lovell J.T."/>
            <person name="Bentley N."/>
            <person name="Bhattarai G."/>
            <person name="Jenkins J.W."/>
            <person name="Sreedasyam A."/>
            <person name="Alarcon Y."/>
            <person name="Bock C."/>
            <person name="Boston L."/>
            <person name="Carlson J."/>
            <person name="Cervantes K."/>
            <person name="Clermont K."/>
            <person name="Krom N."/>
            <person name="Kubenka K."/>
            <person name="Mamidi S."/>
            <person name="Mattison C."/>
            <person name="Monteros M."/>
            <person name="Pisani C."/>
            <person name="Plott C."/>
            <person name="Rajasekar S."/>
            <person name="Rhein H.S."/>
            <person name="Rohla C."/>
            <person name="Song M."/>
            <person name="Hilaire R.S."/>
            <person name="Shu S."/>
            <person name="Wells L."/>
            <person name="Wang X."/>
            <person name="Webber J."/>
            <person name="Heerema R.J."/>
            <person name="Klein P."/>
            <person name="Conner P."/>
            <person name="Grauke L."/>
            <person name="Grimwood J."/>
            <person name="Schmutz J."/>
            <person name="Randall J.J."/>
        </authorList>
    </citation>
    <scope>NUCLEOTIDE SEQUENCE</scope>
    <source>
        <tissue evidence="2">Leaf</tissue>
    </source>
</reference>
<dbReference type="Proteomes" id="UP000811246">
    <property type="component" value="Chromosome 9"/>
</dbReference>
<feature type="region of interest" description="Disordered" evidence="1">
    <location>
        <begin position="25"/>
        <end position="349"/>
    </location>
</feature>
<feature type="compositionally biased region" description="Low complexity" evidence="1">
    <location>
        <begin position="293"/>
        <end position="304"/>
    </location>
</feature>
<feature type="compositionally biased region" description="Polar residues" evidence="1">
    <location>
        <begin position="323"/>
        <end position="334"/>
    </location>
</feature>
<feature type="compositionally biased region" description="Polar residues" evidence="1">
    <location>
        <begin position="149"/>
        <end position="171"/>
    </location>
</feature>
<feature type="compositionally biased region" description="Low complexity" evidence="1">
    <location>
        <begin position="239"/>
        <end position="250"/>
    </location>
</feature>
<feature type="region of interest" description="Disordered" evidence="1">
    <location>
        <begin position="364"/>
        <end position="388"/>
    </location>
</feature>